<dbReference type="GO" id="GO:0004180">
    <property type="term" value="F:carboxypeptidase activity"/>
    <property type="evidence" value="ECO:0007669"/>
    <property type="project" value="UniProtKB-KW"/>
</dbReference>
<keyword evidence="3" id="KW-0121">Carboxypeptidase</keyword>
<dbReference type="PANTHER" id="PTHR34385:SF1">
    <property type="entry name" value="PEPTIDOGLYCAN L-ALANYL-D-GLUTAMATE ENDOPEPTIDASE CWLK"/>
    <property type="match status" value="1"/>
</dbReference>
<dbReference type="InterPro" id="IPR003709">
    <property type="entry name" value="VanY-like_core_dom"/>
</dbReference>
<dbReference type="SUPFAM" id="SSF55166">
    <property type="entry name" value="Hedgehog/DD-peptidase"/>
    <property type="match status" value="1"/>
</dbReference>
<dbReference type="AlphaFoldDB" id="A0A7X3MMG4"/>
<proteinExistence type="predicted"/>
<comment type="caution">
    <text evidence="3">The sequence shown here is derived from an EMBL/GenBank/DDBJ whole genome shotgun (WGS) entry which is preliminary data.</text>
</comment>
<evidence type="ECO:0000259" key="2">
    <source>
        <dbReference type="Pfam" id="PF02557"/>
    </source>
</evidence>
<dbReference type="GO" id="GO:0006508">
    <property type="term" value="P:proteolysis"/>
    <property type="evidence" value="ECO:0007669"/>
    <property type="project" value="InterPro"/>
</dbReference>
<evidence type="ECO:0000313" key="4">
    <source>
        <dbReference type="Proteomes" id="UP000460412"/>
    </source>
</evidence>
<dbReference type="CDD" id="cd14852">
    <property type="entry name" value="LD-carboxypeptidase"/>
    <property type="match status" value="1"/>
</dbReference>
<feature type="transmembrane region" description="Helical" evidence="1">
    <location>
        <begin position="20"/>
        <end position="42"/>
    </location>
</feature>
<dbReference type="InterPro" id="IPR052179">
    <property type="entry name" value="DD-CPase-like"/>
</dbReference>
<dbReference type="RefSeq" id="WP_159757598.1">
    <property type="nucleotide sequence ID" value="NZ_WUQX01000003.1"/>
</dbReference>
<dbReference type="Pfam" id="PF02557">
    <property type="entry name" value="VanY"/>
    <property type="match status" value="1"/>
</dbReference>
<organism evidence="3 4">
    <name type="scientific">Sporofaciens musculi</name>
    <dbReference type="NCBI Taxonomy" id="2681861"/>
    <lineage>
        <taxon>Bacteria</taxon>
        <taxon>Bacillati</taxon>
        <taxon>Bacillota</taxon>
        <taxon>Clostridia</taxon>
        <taxon>Lachnospirales</taxon>
        <taxon>Lachnospiraceae</taxon>
        <taxon>Sporofaciens</taxon>
    </lineage>
</organism>
<dbReference type="Proteomes" id="UP000460412">
    <property type="component" value="Unassembled WGS sequence"/>
</dbReference>
<sequence>MGTDLHSRRQRNHGRKLKKVLFIGFLAGLVCGLLLGALAFIIGNAWKEKRNEAENATKKNKEVSRQASFHGNAATVGLNTDTYPSKKDDWRLALVNESHPLDEGWKPELAEVVKDRYVDARILDAAAKMLEDAAGAGMSLYVCSAYRDYEKQREIFNSSMADRLSQGYGPLDAYEETKKSVAFPGTSEHATGLALDITSAKYVELNEKQADTEEAKWLAANSWKYGFVLRYPPEKADVTGIIYEPWHYRYVGQEAAKEMTEKNLTLEEYVEL</sequence>
<geneLocation type="plasmid" evidence="3">
    <name>unnamed</name>
</geneLocation>
<feature type="domain" description="D-alanyl-D-alanine carboxypeptidase-like core" evidence="2">
    <location>
        <begin position="116"/>
        <end position="252"/>
    </location>
</feature>
<protein>
    <submittedName>
        <fullName evidence="3">D-alanyl-D-alanine carboxypeptidase family protein</fullName>
    </submittedName>
</protein>
<evidence type="ECO:0000256" key="1">
    <source>
        <dbReference type="SAM" id="Phobius"/>
    </source>
</evidence>
<dbReference type="Gene3D" id="3.30.1380.10">
    <property type="match status" value="1"/>
</dbReference>
<dbReference type="InterPro" id="IPR058193">
    <property type="entry name" value="VanY/YodJ_core_dom"/>
</dbReference>
<keyword evidence="4" id="KW-1185">Reference proteome</keyword>
<accession>A0A7X3MMG4</accession>
<dbReference type="InterPro" id="IPR009045">
    <property type="entry name" value="Zn_M74/Hedgehog-like"/>
</dbReference>
<dbReference type="EMBL" id="WUQX01000003">
    <property type="protein sequence ID" value="MXP79050.1"/>
    <property type="molecule type" value="Genomic_DNA"/>
</dbReference>
<reference evidence="3 4" key="1">
    <citation type="submission" date="2019-12" db="EMBL/GenBank/DDBJ databases">
        <title>Sporaefaciens musculi gen. nov., sp. nov., a novel bacterium isolated from the caecum of an obese mouse.</title>
        <authorList>
            <person name="Rasmussen T.S."/>
            <person name="Streidl T."/>
            <person name="Hitch T.C.A."/>
            <person name="Wortmann E."/>
            <person name="Deptula P."/>
            <person name="Hansen M."/>
            <person name="Nielsen D.S."/>
            <person name="Clavel T."/>
            <person name="Vogensen F.K."/>
        </authorList>
    </citation>
    <scope>NUCLEOTIDE SEQUENCE [LARGE SCALE GENOMIC DNA]</scope>
    <source>
        <strain evidence="3 4">WCA-9-b2</strain>
        <plasmid evidence="3">unnamed</plasmid>
    </source>
</reference>
<keyword evidence="1" id="KW-0812">Transmembrane</keyword>
<keyword evidence="1" id="KW-1133">Transmembrane helix</keyword>
<dbReference type="PANTHER" id="PTHR34385">
    <property type="entry name" value="D-ALANYL-D-ALANINE CARBOXYPEPTIDASE"/>
    <property type="match status" value="1"/>
</dbReference>
<keyword evidence="3" id="KW-0645">Protease</keyword>
<keyword evidence="3" id="KW-0614">Plasmid</keyword>
<gene>
    <name evidence="3" type="ORF">GN277_28225</name>
</gene>
<keyword evidence="1" id="KW-0472">Membrane</keyword>
<evidence type="ECO:0000313" key="3">
    <source>
        <dbReference type="EMBL" id="MXP79050.1"/>
    </source>
</evidence>
<keyword evidence="3" id="KW-0378">Hydrolase</keyword>
<name>A0A7X3MMG4_9FIRM</name>